<dbReference type="EMBL" id="BMIA01000002">
    <property type="protein sequence ID" value="GGH35323.1"/>
    <property type="molecule type" value="Genomic_DNA"/>
</dbReference>
<reference evidence="4" key="1">
    <citation type="journal article" date="2019" name="Int. J. Syst. Evol. Microbiol.">
        <title>The Global Catalogue of Microorganisms (GCM) 10K type strain sequencing project: providing services to taxonomists for standard genome sequencing and annotation.</title>
        <authorList>
            <consortium name="The Broad Institute Genomics Platform"/>
            <consortium name="The Broad Institute Genome Sequencing Center for Infectious Disease"/>
            <person name="Wu L."/>
            <person name="Ma J."/>
        </authorList>
    </citation>
    <scope>NUCLEOTIDE SEQUENCE [LARGE SCALE GENOMIC DNA]</scope>
    <source>
        <strain evidence="4">CGMCC 1.15288</strain>
    </source>
</reference>
<dbReference type="RefSeq" id="WP_188932862.1">
    <property type="nucleotide sequence ID" value="NZ_BMIA01000002.1"/>
</dbReference>
<evidence type="ECO:0008006" key="5">
    <source>
        <dbReference type="Google" id="ProtNLM"/>
    </source>
</evidence>
<organism evidence="3 4">
    <name type="scientific">Dyadobacter endophyticus</name>
    <dbReference type="NCBI Taxonomy" id="1749036"/>
    <lineage>
        <taxon>Bacteria</taxon>
        <taxon>Pseudomonadati</taxon>
        <taxon>Bacteroidota</taxon>
        <taxon>Cytophagia</taxon>
        <taxon>Cytophagales</taxon>
        <taxon>Spirosomataceae</taxon>
        <taxon>Dyadobacter</taxon>
    </lineage>
</organism>
<comment type="caution">
    <text evidence="3">The sequence shown here is derived from an EMBL/GenBank/DDBJ whole genome shotgun (WGS) entry which is preliminary data.</text>
</comment>
<dbReference type="Proteomes" id="UP000600214">
    <property type="component" value="Unassembled WGS sequence"/>
</dbReference>
<sequence>MKLSLKIHIFALSMMAVIMPAKGQNEQTTTLLPSGKLTLRYPVMKEDRLNFNLYLYKRKFTKALKIGTVAGAGYLAGSIIDDQPSAVDQPRPSRNIPLKVSLFSSLAAFNFFPAKKPSSLMIQVDEYSANHELIKSKYLPVSRHKGNFLYSFVNQASQDGYVTVSMTNTGRKELNLSYSGTHTTARVNTDPPIDGDTGSSDDIYDYHGGTFDAATVTDHATNQVYYFYSYRGTMLSKQWQAQSEYLSGGSDGSGDGGGSGGGDATGEPSAEAKGMNRQFNELGANGCEVRYVLYHLTDVPQMGVLLLANRKSAEDYMNSHGMGIANENGASMPNALKHGIITALNYCSFGEQHASTLAEIHEMCNGINQNLLMPEPELKMDRANNKAGLEIAKSVGCGNRDNLLNELHKGYTNGQFVDINGNKTH</sequence>
<feature type="region of interest" description="Disordered" evidence="1">
    <location>
        <begin position="245"/>
        <end position="271"/>
    </location>
</feature>
<gene>
    <name evidence="3" type="ORF">GCM10007423_26860</name>
</gene>
<protein>
    <recommendedName>
        <fullName evidence="5">RHS repeat-associated core domain-containing protein</fullName>
    </recommendedName>
</protein>
<evidence type="ECO:0000256" key="1">
    <source>
        <dbReference type="SAM" id="MobiDB-lite"/>
    </source>
</evidence>
<feature type="signal peptide" evidence="2">
    <location>
        <begin position="1"/>
        <end position="23"/>
    </location>
</feature>
<evidence type="ECO:0000313" key="4">
    <source>
        <dbReference type="Proteomes" id="UP000600214"/>
    </source>
</evidence>
<name>A0ABQ1YSW8_9BACT</name>
<feature type="compositionally biased region" description="Gly residues" evidence="1">
    <location>
        <begin position="249"/>
        <end position="264"/>
    </location>
</feature>
<keyword evidence="4" id="KW-1185">Reference proteome</keyword>
<evidence type="ECO:0000313" key="3">
    <source>
        <dbReference type="EMBL" id="GGH35323.1"/>
    </source>
</evidence>
<proteinExistence type="predicted"/>
<keyword evidence="2" id="KW-0732">Signal</keyword>
<accession>A0ABQ1YSW8</accession>
<evidence type="ECO:0000256" key="2">
    <source>
        <dbReference type="SAM" id="SignalP"/>
    </source>
</evidence>
<feature type="chain" id="PRO_5046376953" description="RHS repeat-associated core domain-containing protein" evidence="2">
    <location>
        <begin position="24"/>
        <end position="425"/>
    </location>
</feature>